<protein>
    <recommendedName>
        <fullName evidence="5">HhH-GPD domain-containing protein</fullName>
    </recommendedName>
</protein>
<reference evidence="6 7" key="1">
    <citation type="submission" date="2023-03" db="EMBL/GenBank/DDBJ databases">
        <title>Paludisphaera mucosa sp. nov. a novel planctomycete from northern fen.</title>
        <authorList>
            <person name="Ivanova A."/>
        </authorList>
    </citation>
    <scope>NUCLEOTIDE SEQUENCE [LARGE SCALE GENOMIC DNA]</scope>
    <source>
        <strain evidence="6 7">Pla2</strain>
    </source>
</reference>
<evidence type="ECO:0000259" key="5">
    <source>
        <dbReference type="SMART" id="SM00478"/>
    </source>
</evidence>
<proteinExistence type="predicted"/>
<feature type="domain" description="HhH-GPD" evidence="5">
    <location>
        <begin position="38"/>
        <end position="201"/>
    </location>
</feature>
<gene>
    <name evidence="6" type="ORF">PZE19_08290</name>
</gene>
<name>A0ABT6F850_9BACT</name>
<comment type="caution">
    <text evidence="6">The sequence shown here is derived from an EMBL/GenBank/DDBJ whole genome shotgun (WGS) entry which is preliminary data.</text>
</comment>
<keyword evidence="7" id="KW-1185">Reference proteome</keyword>
<keyword evidence="2" id="KW-0479">Metal-binding</keyword>
<keyword evidence="4" id="KW-0411">Iron-sulfur</keyword>
<dbReference type="EMBL" id="JARRAG010000001">
    <property type="protein sequence ID" value="MDG3003766.1"/>
    <property type="molecule type" value="Genomic_DNA"/>
</dbReference>
<evidence type="ECO:0000313" key="6">
    <source>
        <dbReference type="EMBL" id="MDG3003766.1"/>
    </source>
</evidence>
<evidence type="ECO:0000313" key="7">
    <source>
        <dbReference type="Proteomes" id="UP001216907"/>
    </source>
</evidence>
<sequence>MPSLSAAFPTIARTSAAAGRAVPPPGPSRFEALIAFAASGSLASGRGDRLASALDEAGLLDPEALATSPLAEVVDALRDARVEANPKAVRLLQRVADWYRGRRDELEREPAPGDDPPSTYADELAAINGVGRATADAIALHVFGAATYPVDRATYRILVRHGWIDPTVDYDEASHLLIEAAERDPGALAAASRVLSDVGRRFCKPSGPRCEPCPLKVVLPEGGPIPADG</sequence>
<organism evidence="6 7">
    <name type="scientific">Paludisphaera mucosa</name>
    <dbReference type="NCBI Taxonomy" id="3030827"/>
    <lineage>
        <taxon>Bacteria</taxon>
        <taxon>Pseudomonadati</taxon>
        <taxon>Planctomycetota</taxon>
        <taxon>Planctomycetia</taxon>
        <taxon>Isosphaerales</taxon>
        <taxon>Isosphaeraceae</taxon>
        <taxon>Paludisphaera</taxon>
    </lineage>
</organism>
<evidence type="ECO:0000256" key="2">
    <source>
        <dbReference type="ARBA" id="ARBA00022723"/>
    </source>
</evidence>
<dbReference type="InterPro" id="IPR023170">
    <property type="entry name" value="HhH_base_excis_C"/>
</dbReference>
<evidence type="ECO:0000256" key="3">
    <source>
        <dbReference type="ARBA" id="ARBA00023004"/>
    </source>
</evidence>
<evidence type="ECO:0000256" key="4">
    <source>
        <dbReference type="ARBA" id="ARBA00023014"/>
    </source>
</evidence>
<dbReference type="InterPro" id="IPR011257">
    <property type="entry name" value="DNA_glycosylase"/>
</dbReference>
<dbReference type="Gene3D" id="1.10.340.30">
    <property type="entry name" value="Hypothetical protein, domain 2"/>
    <property type="match status" value="1"/>
</dbReference>
<dbReference type="InterPro" id="IPR003265">
    <property type="entry name" value="HhH-GPD_domain"/>
</dbReference>
<dbReference type="SUPFAM" id="SSF48150">
    <property type="entry name" value="DNA-glycosylase"/>
    <property type="match status" value="1"/>
</dbReference>
<accession>A0ABT6F850</accession>
<evidence type="ECO:0000256" key="1">
    <source>
        <dbReference type="ARBA" id="ARBA00022485"/>
    </source>
</evidence>
<dbReference type="Gene3D" id="1.10.1670.10">
    <property type="entry name" value="Helix-hairpin-Helix base-excision DNA repair enzymes (C-terminal)"/>
    <property type="match status" value="1"/>
</dbReference>
<dbReference type="RefSeq" id="WP_277860115.1">
    <property type="nucleotide sequence ID" value="NZ_JARRAG010000001.1"/>
</dbReference>
<keyword evidence="1" id="KW-0004">4Fe-4S</keyword>
<keyword evidence="3" id="KW-0408">Iron</keyword>
<dbReference type="Proteomes" id="UP001216907">
    <property type="component" value="Unassembled WGS sequence"/>
</dbReference>
<dbReference type="PANTHER" id="PTHR10359">
    <property type="entry name" value="A/G-SPECIFIC ADENINE GLYCOSYLASE/ENDONUCLEASE III"/>
    <property type="match status" value="1"/>
</dbReference>
<dbReference type="CDD" id="cd00056">
    <property type="entry name" value="ENDO3c"/>
    <property type="match status" value="1"/>
</dbReference>
<dbReference type="SMART" id="SM00478">
    <property type="entry name" value="ENDO3c"/>
    <property type="match status" value="1"/>
</dbReference>
<dbReference type="PANTHER" id="PTHR10359:SF19">
    <property type="entry name" value="DNA REPAIR GLYCOSYLASE MJ1434-RELATED"/>
    <property type="match status" value="1"/>
</dbReference>